<accession>A0A8I0FSD5</accession>
<keyword evidence="4" id="KW-1185">Reference proteome</keyword>
<evidence type="ECO:0000313" key="2">
    <source>
        <dbReference type="EMBL" id="MBD1268965.1"/>
    </source>
</evidence>
<gene>
    <name evidence="3" type="ORF">BJ975_000502</name>
    <name evidence="2" type="ORF">IDH50_01845</name>
</gene>
<protein>
    <submittedName>
        <fullName evidence="3">Membrane protein</fullName>
    </submittedName>
    <submittedName>
        <fullName evidence="2">SdpI family protein</fullName>
    </submittedName>
</protein>
<dbReference type="RefSeq" id="WP_179423341.1">
    <property type="nucleotide sequence ID" value="NZ_BAAAMP010000002.1"/>
</dbReference>
<evidence type="ECO:0000313" key="4">
    <source>
        <dbReference type="Proteomes" id="UP000587211"/>
    </source>
</evidence>
<feature type="transmembrane region" description="Helical" evidence="1">
    <location>
        <begin position="6"/>
        <end position="26"/>
    </location>
</feature>
<reference evidence="3 4" key="1">
    <citation type="submission" date="2020-07" db="EMBL/GenBank/DDBJ databases">
        <title>Sequencing the genomes of 1000 actinobacteria strains.</title>
        <authorList>
            <person name="Klenk H.-P."/>
        </authorList>
    </citation>
    <scope>NUCLEOTIDE SEQUENCE [LARGE SCALE GENOMIC DNA]</scope>
    <source>
        <strain evidence="3 4">DSM 19087</strain>
    </source>
</reference>
<dbReference type="AlphaFoldDB" id="A0A8I0FSD5"/>
<dbReference type="Pfam" id="PF13630">
    <property type="entry name" value="SdpI"/>
    <property type="match status" value="1"/>
</dbReference>
<feature type="transmembrane region" description="Helical" evidence="1">
    <location>
        <begin position="89"/>
        <end position="109"/>
    </location>
</feature>
<reference evidence="2" key="2">
    <citation type="submission" date="2020-09" db="EMBL/GenBank/DDBJ databases">
        <title>Novel species in genus Aeromicrobium.</title>
        <authorList>
            <person name="Zhang G."/>
        </authorList>
    </citation>
    <scope>NUCLEOTIDE SEQUENCE</scope>
    <source>
        <strain evidence="2">SSW1-57</strain>
    </source>
</reference>
<dbReference type="Proteomes" id="UP000587211">
    <property type="component" value="Unassembled WGS sequence"/>
</dbReference>
<evidence type="ECO:0000313" key="5">
    <source>
        <dbReference type="Proteomes" id="UP000659061"/>
    </source>
</evidence>
<sequence length="119" mass="12353">MTELLIARLVLFVVMAGTGVLLLWMARAAASGRLRRNALAGIRTPSTMVSDEAWLAAHQRAERPTQAAGVVSILVALVMLAPVSEAVMLTTVLVGAAAMLVLVIHGAVVGGRAARALDD</sequence>
<evidence type="ECO:0000256" key="1">
    <source>
        <dbReference type="SAM" id="Phobius"/>
    </source>
</evidence>
<keyword evidence="1" id="KW-0472">Membrane</keyword>
<comment type="caution">
    <text evidence="2">The sequence shown here is derived from an EMBL/GenBank/DDBJ whole genome shotgun (WGS) entry which is preliminary data.</text>
</comment>
<feature type="transmembrane region" description="Helical" evidence="1">
    <location>
        <begin position="67"/>
        <end position="83"/>
    </location>
</feature>
<evidence type="ECO:0000313" key="3">
    <source>
        <dbReference type="EMBL" id="NYI37127.1"/>
    </source>
</evidence>
<dbReference type="Proteomes" id="UP000659061">
    <property type="component" value="Unassembled WGS sequence"/>
</dbReference>
<dbReference type="EMBL" id="JACBZN010000001">
    <property type="protein sequence ID" value="NYI37127.1"/>
    <property type="molecule type" value="Genomic_DNA"/>
</dbReference>
<organism evidence="2 5">
    <name type="scientific">Aeromicrobium tamlense</name>
    <dbReference type="NCBI Taxonomy" id="375541"/>
    <lineage>
        <taxon>Bacteria</taxon>
        <taxon>Bacillati</taxon>
        <taxon>Actinomycetota</taxon>
        <taxon>Actinomycetes</taxon>
        <taxon>Propionibacteriales</taxon>
        <taxon>Nocardioidaceae</taxon>
        <taxon>Aeromicrobium</taxon>
    </lineage>
</organism>
<name>A0A8I0FSD5_9ACTN</name>
<keyword evidence="1" id="KW-1133">Transmembrane helix</keyword>
<dbReference type="EMBL" id="JACWMT010000001">
    <property type="protein sequence ID" value="MBD1268965.1"/>
    <property type="molecule type" value="Genomic_DNA"/>
</dbReference>
<proteinExistence type="predicted"/>
<keyword evidence="1" id="KW-0812">Transmembrane</keyword>
<dbReference type="InterPro" id="IPR025962">
    <property type="entry name" value="SdpI/YhfL"/>
</dbReference>